<evidence type="ECO:0000256" key="7">
    <source>
        <dbReference type="SAM" id="MobiDB-lite"/>
    </source>
</evidence>
<feature type="domain" description="PAP-associated" evidence="8">
    <location>
        <begin position="375"/>
        <end position="433"/>
    </location>
</feature>
<dbReference type="PANTHER" id="PTHR23092:SF15">
    <property type="entry name" value="INACTIVE NON-CANONICAL POLY(A) RNA POLYMERASE PROTEIN TRF4-2-RELATED"/>
    <property type="match status" value="1"/>
</dbReference>
<organism evidence="10 11">
    <name type="scientific">Wickerhamiella sorbophila</name>
    <dbReference type="NCBI Taxonomy" id="45607"/>
    <lineage>
        <taxon>Eukaryota</taxon>
        <taxon>Fungi</taxon>
        <taxon>Dikarya</taxon>
        <taxon>Ascomycota</taxon>
        <taxon>Saccharomycotina</taxon>
        <taxon>Dipodascomycetes</taxon>
        <taxon>Dipodascales</taxon>
        <taxon>Trichomonascaceae</taxon>
        <taxon>Wickerhamiella</taxon>
    </lineage>
</organism>
<name>A0A2T0FKZ4_9ASCO</name>
<dbReference type="GeneID" id="36517010"/>
<protein>
    <recommendedName>
        <fullName evidence="3">polynucleotide adenylyltransferase</fullName>
        <ecNumber evidence="3">2.7.7.19</ecNumber>
    </recommendedName>
</protein>
<dbReference type="AlphaFoldDB" id="A0A2T0FKZ4"/>
<dbReference type="GO" id="GO:0003729">
    <property type="term" value="F:mRNA binding"/>
    <property type="evidence" value="ECO:0007669"/>
    <property type="project" value="TreeGrafter"/>
</dbReference>
<evidence type="ECO:0000256" key="3">
    <source>
        <dbReference type="ARBA" id="ARBA00012388"/>
    </source>
</evidence>
<dbReference type="GO" id="GO:0005730">
    <property type="term" value="C:nucleolus"/>
    <property type="evidence" value="ECO:0007669"/>
    <property type="project" value="TreeGrafter"/>
</dbReference>
<evidence type="ECO:0000256" key="1">
    <source>
        <dbReference type="ARBA" id="ARBA00001936"/>
    </source>
</evidence>
<evidence type="ECO:0000256" key="5">
    <source>
        <dbReference type="ARBA" id="ARBA00022723"/>
    </source>
</evidence>
<dbReference type="Proteomes" id="UP000238350">
    <property type="component" value="Unassembled WGS sequence"/>
</dbReference>
<comment type="similarity">
    <text evidence="2">Belongs to the DNA polymerase type-B-like family.</text>
</comment>
<dbReference type="GO" id="GO:0010605">
    <property type="term" value="P:negative regulation of macromolecule metabolic process"/>
    <property type="evidence" value="ECO:0007669"/>
    <property type="project" value="UniProtKB-ARBA"/>
</dbReference>
<dbReference type="EC" id="2.7.7.19" evidence="3"/>
<dbReference type="PANTHER" id="PTHR23092">
    <property type="entry name" value="POLY(A) RNA POLYMERASE"/>
    <property type="match status" value="1"/>
</dbReference>
<evidence type="ECO:0000256" key="6">
    <source>
        <dbReference type="ARBA" id="ARBA00022842"/>
    </source>
</evidence>
<keyword evidence="6" id="KW-0460">Magnesium</keyword>
<dbReference type="STRING" id="45607.A0A2T0FKZ4"/>
<evidence type="ECO:0000313" key="11">
    <source>
        <dbReference type="Proteomes" id="UP000238350"/>
    </source>
</evidence>
<dbReference type="Pfam" id="PF03828">
    <property type="entry name" value="PAP_assoc"/>
    <property type="match status" value="1"/>
</dbReference>
<dbReference type="SUPFAM" id="SSF81301">
    <property type="entry name" value="Nucleotidyltransferase"/>
    <property type="match status" value="1"/>
</dbReference>
<evidence type="ECO:0000259" key="8">
    <source>
        <dbReference type="Pfam" id="PF03828"/>
    </source>
</evidence>
<proteinExistence type="inferred from homology"/>
<evidence type="ECO:0000256" key="4">
    <source>
        <dbReference type="ARBA" id="ARBA00022679"/>
    </source>
</evidence>
<feature type="compositionally biased region" description="Low complexity" evidence="7">
    <location>
        <begin position="624"/>
        <end position="638"/>
    </location>
</feature>
<dbReference type="CDD" id="cd05402">
    <property type="entry name" value="NT_PAP_TUTase"/>
    <property type="match status" value="1"/>
</dbReference>
<evidence type="ECO:0000259" key="9">
    <source>
        <dbReference type="Pfam" id="PF22600"/>
    </source>
</evidence>
<dbReference type="InterPro" id="IPR045862">
    <property type="entry name" value="Trf4-like"/>
</dbReference>
<dbReference type="Pfam" id="PF22600">
    <property type="entry name" value="MTPAP-like_central"/>
    <property type="match status" value="1"/>
</dbReference>
<keyword evidence="4" id="KW-0808">Transferase</keyword>
<dbReference type="Gene3D" id="1.10.1410.10">
    <property type="match status" value="1"/>
</dbReference>
<keyword evidence="11" id="KW-1185">Reference proteome</keyword>
<dbReference type="InterPro" id="IPR002058">
    <property type="entry name" value="PAP_assoc"/>
</dbReference>
<sequence>MPTRKRALKGWSDSHKSKNSRIQRIKDSTKKGRATGMLISNVGRGRPNGRRKDDSPQPSPSGFLTKEADRLVPGQGIIGYNYKESDEPEITKEIITVEDQSTPESMGGLEEGHTNDGDDFLAFSDDQGVNEEMNRRFTEFEANEEQEQEAQREKQFAKVPLPLPDYPSPWLQKHTNCSLATQFSKEIVDFVKHVSPTESDNKTRADLVARIRSVMRQLWPDCRAHAFGSYAMGMHLPGADVDMVVLSKDQRLNSRTQLYRLADRVRRHGYATKVEVISRARVPIIKFIDAETKIPVDISFEQQTATRAVEKVQHWLSESPAVKPLAMVLKQFLRRRRLSDVSHGFLGGYSTICMVVSFLKNHPQVSANRIDPLENLGVLLLEFFILYGETFDYNTYALGMTGNMEHILKRQSIDMQSSTPDSLAIQDPNDPGNNVARSSFNYHVVKKEFAHAADLLKRMFFEYEKYEPEVRCEKSFLAALVKSDVNLAQPNKQPENTPIDDYDLIVQRRSKVRNEIHNILENVKNEKRDNRARQQLRDRLQIPGSPPQEKKQTAKLSDDEDAENSHYNVKRKNTKDGPSIPQFETLGSKRKNHSEDNKKKNKKKKKNNSGNNKKNKKPDDKSKSTSSVPPESQQQSKPKPAPKHRSQPNTRKQTPHTKQEVKKEPTEGSTKKNDVKVQNEKRSQKGKTKVKTE</sequence>
<dbReference type="GO" id="GO:1990817">
    <property type="term" value="F:poly(A) RNA polymerase activity"/>
    <property type="evidence" value="ECO:0007669"/>
    <property type="project" value="UniProtKB-EC"/>
</dbReference>
<feature type="region of interest" description="Disordered" evidence="7">
    <location>
        <begin position="1"/>
        <end position="70"/>
    </location>
</feature>
<keyword evidence="5" id="KW-0479">Metal-binding</keyword>
<dbReference type="RefSeq" id="XP_024665587.1">
    <property type="nucleotide sequence ID" value="XM_024809819.1"/>
</dbReference>
<dbReference type="GO" id="GO:0043634">
    <property type="term" value="P:polyadenylation-dependent ncRNA catabolic process"/>
    <property type="evidence" value="ECO:0007669"/>
    <property type="project" value="TreeGrafter"/>
</dbReference>
<reference evidence="10 11" key="1">
    <citation type="submission" date="2017-04" db="EMBL/GenBank/DDBJ databases">
        <title>Genome sequencing of [Candida] sorbophila.</title>
        <authorList>
            <person name="Ahn J.O."/>
        </authorList>
    </citation>
    <scope>NUCLEOTIDE SEQUENCE [LARGE SCALE GENOMIC DNA]</scope>
    <source>
        <strain evidence="10 11">DS02</strain>
    </source>
</reference>
<feature type="region of interest" description="Disordered" evidence="7">
    <location>
        <begin position="537"/>
        <end position="693"/>
    </location>
</feature>
<feature type="compositionally biased region" description="Basic and acidic residues" evidence="7">
    <location>
        <begin position="657"/>
        <end position="683"/>
    </location>
</feature>
<feature type="domain" description="Poly(A) RNA polymerase mitochondrial-like central palm" evidence="9">
    <location>
        <begin position="183"/>
        <end position="309"/>
    </location>
</feature>
<comment type="cofactor">
    <cofactor evidence="1">
        <name>Mn(2+)</name>
        <dbReference type="ChEBI" id="CHEBI:29035"/>
    </cofactor>
</comment>
<dbReference type="GO" id="GO:0031123">
    <property type="term" value="P:RNA 3'-end processing"/>
    <property type="evidence" value="ECO:0007669"/>
    <property type="project" value="TreeGrafter"/>
</dbReference>
<evidence type="ECO:0000256" key="2">
    <source>
        <dbReference type="ARBA" id="ARBA00008593"/>
    </source>
</evidence>
<feature type="compositionally biased region" description="Basic residues" evidence="7">
    <location>
        <begin position="684"/>
        <end position="693"/>
    </location>
</feature>
<accession>A0A2T0FKZ4</accession>
<dbReference type="OrthoDB" id="273917at2759"/>
<dbReference type="Gene3D" id="3.30.460.10">
    <property type="entry name" value="Beta Polymerase, domain 2"/>
    <property type="match status" value="1"/>
</dbReference>
<dbReference type="InterPro" id="IPR043519">
    <property type="entry name" value="NT_sf"/>
</dbReference>
<dbReference type="InterPro" id="IPR054708">
    <property type="entry name" value="MTPAP-like_central"/>
</dbReference>
<dbReference type="GO" id="GO:0031499">
    <property type="term" value="C:TRAMP complex"/>
    <property type="evidence" value="ECO:0007669"/>
    <property type="project" value="TreeGrafter"/>
</dbReference>
<dbReference type="FunFam" id="3.30.460.10:FF:000006">
    <property type="entry name" value="non-canonical poly(A) RNA polymerase PAPD5"/>
    <property type="match status" value="1"/>
</dbReference>
<evidence type="ECO:0000313" key="10">
    <source>
        <dbReference type="EMBL" id="PRT55642.1"/>
    </source>
</evidence>
<dbReference type="SUPFAM" id="SSF81631">
    <property type="entry name" value="PAP/OAS1 substrate-binding domain"/>
    <property type="match status" value="1"/>
</dbReference>
<dbReference type="GO" id="GO:0046872">
    <property type="term" value="F:metal ion binding"/>
    <property type="evidence" value="ECO:0007669"/>
    <property type="project" value="UniProtKB-KW"/>
</dbReference>
<dbReference type="EMBL" id="NDIQ01000022">
    <property type="protein sequence ID" value="PRT55642.1"/>
    <property type="molecule type" value="Genomic_DNA"/>
</dbReference>
<comment type="caution">
    <text evidence="10">The sequence shown here is derived from an EMBL/GenBank/DDBJ whole genome shotgun (WGS) entry which is preliminary data.</text>
</comment>
<gene>
    <name evidence="10" type="ORF">B9G98_03262</name>
</gene>